<sequence length="162" mass="17681">MKVIAIPGKVPATKTWIREVVDAAKIPSLDLYVHSFTAWQHPEADFNLVAELPHMPKANCDVVVAKSIGTLASLKSPNLEANHVIFIGVALSLYSESDKQLLQEMAASKPMLVIQQTADPFGTFAELQELLGQHATCVEVAGNDHLYNDVDELGRIIHGWIG</sequence>
<evidence type="ECO:0000313" key="1">
    <source>
        <dbReference type="EMBL" id="MBO1109037.1"/>
    </source>
</evidence>
<gene>
    <name evidence="1" type="ORF">J2R62_12610</name>
</gene>
<organism evidence="1 2">
    <name type="scientific">Plesiomonas shigelloides</name>
    <name type="common">Aeromonas shigelloides</name>
    <dbReference type="NCBI Taxonomy" id="703"/>
    <lineage>
        <taxon>Bacteria</taxon>
        <taxon>Pseudomonadati</taxon>
        <taxon>Pseudomonadota</taxon>
        <taxon>Gammaproteobacteria</taxon>
        <taxon>Enterobacterales</taxon>
        <taxon>Enterobacteriaceae</taxon>
        <taxon>Plesiomonas</taxon>
    </lineage>
</organism>
<dbReference type="Proteomes" id="UP000664658">
    <property type="component" value="Unassembled WGS sequence"/>
</dbReference>
<dbReference type="AlphaFoldDB" id="A0A8I1W6Y9"/>
<dbReference type="EMBL" id="JAFNAA010000014">
    <property type="protein sequence ID" value="MBO1109037.1"/>
    <property type="molecule type" value="Genomic_DNA"/>
</dbReference>
<evidence type="ECO:0000313" key="2">
    <source>
        <dbReference type="Proteomes" id="UP000664658"/>
    </source>
</evidence>
<evidence type="ECO:0008006" key="3">
    <source>
        <dbReference type="Google" id="ProtNLM"/>
    </source>
</evidence>
<comment type="caution">
    <text evidence="1">The sequence shown here is derived from an EMBL/GenBank/DDBJ whole genome shotgun (WGS) entry which is preliminary data.</text>
</comment>
<dbReference type="RefSeq" id="WP_207542331.1">
    <property type="nucleotide sequence ID" value="NZ_JAFNAA010000014.1"/>
</dbReference>
<reference evidence="1" key="1">
    <citation type="submission" date="2021-03" db="EMBL/GenBank/DDBJ databases">
        <title>Plesiomonas shigelloides zfcc0051, isolated from zebrafish feces.</title>
        <authorList>
            <person name="Vanderhoek Z."/>
            <person name="Gaulke C."/>
        </authorList>
    </citation>
    <scope>NUCLEOTIDE SEQUENCE</scope>
    <source>
        <strain evidence="1">Zfcc0051</strain>
    </source>
</reference>
<name>A0A8I1W6Y9_PLESH</name>
<protein>
    <recommendedName>
        <fullName evidence="3">Alpha/beta hydrolase</fullName>
    </recommendedName>
</protein>
<accession>A0A8I1W6Y9</accession>
<proteinExistence type="predicted"/>